<dbReference type="InterPro" id="IPR003399">
    <property type="entry name" value="Mce/MlaD"/>
</dbReference>
<keyword evidence="1" id="KW-0812">Transmembrane</keyword>
<reference evidence="4 5" key="1">
    <citation type="submission" date="2023-07" db="EMBL/GenBank/DDBJ databases">
        <title>Sequencing the genomes of 1000 actinobacteria strains.</title>
        <authorList>
            <person name="Klenk H.-P."/>
        </authorList>
    </citation>
    <scope>NUCLEOTIDE SEQUENCE [LARGE SCALE GENOMIC DNA]</scope>
    <source>
        <strain evidence="4 5">DSM 19426</strain>
    </source>
</reference>
<evidence type="ECO:0000259" key="3">
    <source>
        <dbReference type="Pfam" id="PF11887"/>
    </source>
</evidence>
<dbReference type="InterPro" id="IPR005693">
    <property type="entry name" value="Mce"/>
</dbReference>
<sequence>MRTPSINLRAANGKVFGDRDPFRIGIAAFVALGVLSVLVVVISTVSIGTRSYSAQLPHTAGLRVGESVQVAGVDSGQVRGIHLDGTRVLVDFTVDRSIRLGRDTTAAVKVSTLLGTHYLDIDPQGAGELRDGLVPLSQTSVPFNLQDVIDKGTAAADKLDSALLGQALSTVADTLRASGPEFLPALEGVDRLSQVVAKRSDQFGRLLRSSREVADQLAASSDDLIRLMRQTNLVVDELLRRREAIHRLLLDVRVLASSVRGIIADTKQDIGPALDEFDKVLRILKSKDDQLRGALHKLAVAGRYLANAAGNGPWIELLIPGQSDDLYCNNGSGCR</sequence>
<keyword evidence="5" id="KW-1185">Reference proteome</keyword>
<feature type="transmembrane region" description="Helical" evidence="1">
    <location>
        <begin position="21"/>
        <end position="42"/>
    </location>
</feature>
<dbReference type="Pfam" id="PF02470">
    <property type="entry name" value="MlaD"/>
    <property type="match status" value="1"/>
</dbReference>
<organism evidence="4 5">
    <name type="scientific">Nocardioides marmoribigeumensis</name>
    <dbReference type="NCBI Taxonomy" id="433649"/>
    <lineage>
        <taxon>Bacteria</taxon>
        <taxon>Bacillati</taxon>
        <taxon>Actinomycetota</taxon>
        <taxon>Actinomycetes</taxon>
        <taxon>Propionibacteriales</taxon>
        <taxon>Nocardioidaceae</taxon>
        <taxon>Nocardioides</taxon>
    </lineage>
</organism>
<evidence type="ECO:0000313" key="4">
    <source>
        <dbReference type="EMBL" id="MDR7361118.1"/>
    </source>
</evidence>
<keyword evidence="1" id="KW-0472">Membrane</keyword>
<evidence type="ECO:0000259" key="2">
    <source>
        <dbReference type="Pfam" id="PF02470"/>
    </source>
</evidence>
<keyword evidence="1" id="KW-1133">Transmembrane helix</keyword>
<comment type="caution">
    <text evidence="4">The sequence shown here is derived from an EMBL/GenBank/DDBJ whole genome shotgun (WGS) entry which is preliminary data.</text>
</comment>
<dbReference type="PANTHER" id="PTHR33371:SF18">
    <property type="entry name" value="MCE-FAMILY PROTEIN MCE3C"/>
    <property type="match status" value="1"/>
</dbReference>
<dbReference type="InterPro" id="IPR024516">
    <property type="entry name" value="Mce_C"/>
</dbReference>
<dbReference type="PANTHER" id="PTHR33371">
    <property type="entry name" value="INTERMEMBRANE PHOSPHOLIPID TRANSPORT SYSTEM BINDING PROTEIN MLAD-RELATED"/>
    <property type="match status" value="1"/>
</dbReference>
<gene>
    <name evidence="4" type="ORF">J2S63_000671</name>
</gene>
<dbReference type="Proteomes" id="UP001183648">
    <property type="component" value="Unassembled WGS sequence"/>
</dbReference>
<feature type="domain" description="Mce/MlaD" evidence="2">
    <location>
        <begin position="49"/>
        <end position="123"/>
    </location>
</feature>
<evidence type="ECO:0000256" key="1">
    <source>
        <dbReference type="SAM" id="Phobius"/>
    </source>
</evidence>
<dbReference type="NCBIfam" id="TIGR00996">
    <property type="entry name" value="Mtu_fam_mce"/>
    <property type="match status" value="1"/>
</dbReference>
<evidence type="ECO:0000313" key="5">
    <source>
        <dbReference type="Proteomes" id="UP001183648"/>
    </source>
</evidence>
<dbReference type="EMBL" id="JAVDYG010000001">
    <property type="protein sequence ID" value="MDR7361118.1"/>
    <property type="molecule type" value="Genomic_DNA"/>
</dbReference>
<proteinExistence type="predicted"/>
<dbReference type="PRINTS" id="PR01782">
    <property type="entry name" value="MCEVIRFACTOR"/>
</dbReference>
<feature type="domain" description="Mammalian cell entry C-terminal" evidence="3">
    <location>
        <begin position="133"/>
        <end position="311"/>
    </location>
</feature>
<dbReference type="InterPro" id="IPR052336">
    <property type="entry name" value="MlaD_Phospholipid_Transporter"/>
</dbReference>
<accession>A0ABU2BR46</accession>
<dbReference type="Pfam" id="PF11887">
    <property type="entry name" value="Mce4_CUP1"/>
    <property type="match status" value="1"/>
</dbReference>
<protein>
    <submittedName>
        <fullName evidence="4">Phospholipid/cholesterol/gamma-HCH transport system substrate-binding protein</fullName>
    </submittedName>
</protein>
<name>A0ABU2BR46_9ACTN</name>
<dbReference type="RefSeq" id="WP_310298597.1">
    <property type="nucleotide sequence ID" value="NZ_BAAAPS010000002.1"/>
</dbReference>